<reference evidence="9 10" key="1">
    <citation type="submission" date="2021-01" db="EMBL/GenBank/DDBJ databases">
        <title>Whole genome shotgun sequence of Actinoplanes humidus NBRC 14915.</title>
        <authorList>
            <person name="Komaki H."/>
            <person name="Tamura T."/>
        </authorList>
    </citation>
    <scope>NUCLEOTIDE SEQUENCE [LARGE SCALE GENOMIC DNA]</scope>
    <source>
        <strain evidence="9 10">NBRC 14915</strain>
    </source>
</reference>
<comment type="caution">
    <text evidence="9">The sequence shown here is derived from an EMBL/GenBank/DDBJ whole genome shotgun (WGS) entry which is preliminary data.</text>
</comment>
<dbReference type="InterPro" id="IPR011701">
    <property type="entry name" value="MFS"/>
</dbReference>
<dbReference type="InterPro" id="IPR005829">
    <property type="entry name" value="Sugar_transporter_CS"/>
</dbReference>
<dbReference type="InterPro" id="IPR036259">
    <property type="entry name" value="MFS_trans_sf"/>
</dbReference>
<keyword evidence="10" id="KW-1185">Reference proteome</keyword>
<dbReference type="Pfam" id="PF07690">
    <property type="entry name" value="MFS_1"/>
    <property type="match status" value="1"/>
</dbReference>
<evidence type="ECO:0000256" key="7">
    <source>
        <dbReference type="SAM" id="Phobius"/>
    </source>
</evidence>
<evidence type="ECO:0000313" key="9">
    <source>
        <dbReference type="EMBL" id="GIE18035.1"/>
    </source>
</evidence>
<dbReference type="PROSITE" id="PS50850">
    <property type="entry name" value="MFS"/>
    <property type="match status" value="1"/>
</dbReference>
<feature type="transmembrane region" description="Helical" evidence="7">
    <location>
        <begin position="441"/>
        <end position="466"/>
    </location>
</feature>
<dbReference type="Proteomes" id="UP000603200">
    <property type="component" value="Unassembled WGS sequence"/>
</dbReference>
<evidence type="ECO:0000256" key="3">
    <source>
        <dbReference type="ARBA" id="ARBA00022475"/>
    </source>
</evidence>
<feature type="transmembrane region" description="Helical" evidence="7">
    <location>
        <begin position="407"/>
        <end position="429"/>
    </location>
</feature>
<dbReference type="Gene3D" id="1.20.1720.10">
    <property type="entry name" value="Multidrug resistance protein D"/>
    <property type="match status" value="1"/>
</dbReference>
<sequence>MTHVLEERKTAKGLILATIAIAQLLLVLDATIVSIALPTAQVDLAISDSGRQWVVTAYTLAFGGLLLLGGRISDYAGRKRSFLIGLIGFALASALGGFAVNQGMLFAARGLQGAFAALMAPAALSLLAVTFTGERERARAFAIFGGIAAGGGALGLLLGGLLTQYVSWRWCLGVGTPIALVTAIVAAVVLTESRAAGRTRYDVTGAVTVTAALVALVYGLSNASSQGWSAGLTIGLIAAGVVLLVAFWIVEHRSANPLLPPRVLQERNRGGSYLVGLMLGTALLAFFLFLTFYLQLILGYSALRSGLAFLPFTLGIGVGVGVGAKFATLVRPGVLIASGLLVAAAGLALLTRIGVDTSYWTHVLPPVVLISLGLGLTFGPVQSTALVGIGAADAGVASAMVNTTQQIGGSIGTALLNTIFANAVTGYVADHGTGAAALATIHGYAVTFWVGAGILVVSAVVAIVFITATRAEAAEAAGRAGPA</sequence>
<organism evidence="9 10">
    <name type="scientific">Winogradskya humida</name>
    <dbReference type="NCBI Taxonomy" id="113566"/>
    <lineage>
        <taxon>Bacteria</taxon>
        <taxon>Bacillati</taxon>
        <taxon>Actinomycetota</taxon>
        <taxon>Actinomycetes</taxon>
        <taxon>Micromonosporales</taxon>
        <taxon>Micromonosporaceae</taxon>
        <taxon>Winogradskya</taxon>
    </lineage>
</organism>
<feature type="domain" description="Major facilitator superfamily (MFS) profile" evidence="8">
    <location>
        <begin position="15"/>
        <end position="470"/>
    </location>
</feature>
<proteinExistence type="predicted"/>
<feature type="transmembrane region" description="Helical" evidence="7">
    <location>
        <begin position="227"/>
        <end position="250"/>
    </location>
</feature>
<feature type="transmembrane region" description="Helical" evidence="7">
    <location>
        <begin position="271"/>
        <end position="294"/>
    </location>
</feature>
<evidence type="ECO:0000256" key="1">
    <source>
        <dbReference type="ARBA" id="ARBA00004651"/>
    </source>
</evidence>
<dbReference type="PANTHER" id="PTHR42718:SF46">
    <property type="entry name" value="BLR6921 PROTEIN"/>
    <property type="match status" value="1"/>
</dbReference>
<comment type="subcellular location">
    <subcellularLocation>
        <location evidence="1">Cell membrane</location>
        <topology evidence="1">Multi-pass membrane protein</topology>
    </subcellularLocation>
</comment>
<name>A0ABQ3ZHI0_9ACTN</name>
<evidence type="ECO:0000256" key="6">
    <source>
        <dbReference type="ARBA" id="ARBA00023136"/>
    </source>
</evidence>
<dbReference type="SUPFAM" id="SSF103473">
    <property type="entry name" value="MFS general substrate transporter"/>
    <property type="match status" value="1"/>
</dbReference>
<feature type="transmembrane region" description="Helical" evidence="7">
    <location>
        <begin position="367"/>
        <end position="395"/>
    </location>
</feature>
<dbReference type="RefSeq" id="WP_239158639.1">
    <property type="nucleotide sequence ID" value="NZ_BAAATV010000004.1"/>
</dbReference>
<feature type="transmembrane region" description="Helical" evidence="7">
    <location>
        <begin position="52"/>
        <end position="70"/>
    </location>
</feature>
<keyword evidence="2" id="KW-0813">Transport</keyword>
<feature type="transmembrane region" description="Helical" evidence="7">
    <location>
        <begin position="306"/>
        <end position="327"/>
    </location>
</feature>
<feature type="transmembrane region" description="Helical" evidence="7">
    <location>
        <begin position="106"/>
        <end position="129"/>
    </location>
</feature>
<feature type="transmembrane region" description="Helical" evidence="7">
    <location>
        <begin position="203"/>
        <end position="221"/>
    </location>
</feature>
<dbReference type="EMBL" id="BOMN01000013">
    <property type="protein sequence ID" value="GIE18035.1"/>
    <property type="molecule type" value="Genomic_DNA"/>
</dbReference>
<evidence type="ECO:0000256" key="2">
    <source>
        <dbReference type="ARBA" id="ARBA00022448"/>
    </source>
</evidence>
<feature type="transmembrane region" description="Helical" evidence="7">
    <location>
        <begin position="334"/>
        <end position="355"/>
    </location>
</feature>
<gene>
    <name evidence="9" type="ORF">Ahu01nite_011370</name>
</gene>
<keyword evidence="6 7" id="KW-0472">Membrane</keyword>
<evidence type="ECO:0000259" key="8">
    <source>
        <dbReference type="PROSITE" id="PS50850"/>
    </source>
</evidence>
<dbReference type="PROSITE" id="PS00216">
    <property type="entry name" value="SUGAR_TRANSPORT_1"/>
    <property type="match status" value="1"/>
</dbReference>
<accession>A0ABQ3ZHI0</accession>
<protein>
    <submittedName>
        <fullName evidence="9">MFS transporter</fullName>
    </submittedName>
</protein>
<feature type="transmembrane region" description="Helical" evidence="7">
    <location>
        <begin position="167"/>
        <end position="191"/>
    </location>
</feature>
<dbReference type="CDD" id="cd17321">
    <property type="entry name" value="MFS_MMR_MDR_like"/>
    <property type="match status" value="1"/>
</dbReference>
<feature type="transmembrane region" description="Helical" evidence="7">
    <location>
        <begin position="141"/>
        <end position="161"/>
    </location>
</feature>
<dbReference type="Gene3D" id="1.20.1250.20">
    <property type="entry name" value="MFS general substrate transporter like domains"/>
    <property type="match status" value="1"/>
</dbReference>
<keyword evidence="5 7" id="KW-1133">Transmembrane helix</keyword>
<keyword evidence="4 7" id="KW-0812">Transmembrane</keyword>
<keyword evidence="3" id="KW-1003">Cell membrane</keyword>
<dbReference type="InterPro" id="IPR020846">
    <property type="entry name" value="MFS_dom"/>
</dbReference>
<dbReference type="PANTHER" id="PTHR42718">
    <property type="entry name" value="MAJOR FACILITATOR SUPERFAMILY MULTIDRUG TRANSPORTER MFSC"/>
    <property type="match status" value="1"/>
</dbReference>
<evidence type="ECO:0000256" key="4">
    <source>
        <dbReference type="ARBA" id="ARBA00022692"/>
    </source>
</evidence>
<evidence type="ECO:0000256" key="5">
    <source>
        <dbReference type="ARBA" id="ARBA00022989"/>
    </source>
</evidence>
<feature type="transmembrane region" description="Helical" evidence="7">
    <location>
        <begin position="14"/>
        <end position="40"/>
    </location>
</feature>
<feature type="transmembrane region" description="Helical" evidence="7">
    <location>
        <begin position="82"/>
        <end position="100"/>
    </location>
</feature>
<evidence type="ECO:0000313" key="10">
    <source>
        <dbReference type="Proteomes" id="UP000603200"/>
    </source>
</evidence>